<dbReference type="Pfam" id="PF20174">
    <property type="entry name" value="DUF6540"/>
    <property type="match status" value="1"/>
</dbReference>
<dbReference type="STRING" id="2656787.A0A370TY51"/>
<gene>
    <name evidence="1" type="ORF">BP5553_00435</name>
</gene>
<protein>
    <submittedName>
        <fullName evidence="1">Uncharacterized protein</fullName>
    </submittedName>
</protein>
<keyword evidence="2" id="KW-1185">Reference proteome</keyword>
<dbReference type="EMBL" id="NPIC01000001">
    <property type="protein sequence ID" value="RDL40456.1"/>
    <property type="molecule type" value="Genomic_DNA"/>
</dbReference>
<dbReference type="InterPro" id="IPR046670">
    <property type="entry name" value="DUF6540"/>
</dbReference>
<dbReference type="GeneID" id="43593284"/>
<name>A0A370TY51_9HELO</name>
<dbReference type="RefSeq" id="XP_031873112.1">
    <property type="nucleotide sequence ID" value="XM_032009058.1"/>
</dbReference>
<dbReference type="AlphaFoldDB" id="A0A370TY51"/>
<dbReference type="Proteomes" id="UP000254866">
    <property type="component" value="Unassembled WGS sequence"/>
</dbReference>
<evidence type="ECO:0000313" key="2">
    <source>
        <dbReference type="Proteomes" id="UP000254866"/>
    </source>
</evidence>
<proteinExistence type="predicted"/>
<comment type="caution">
    <text evidence="1">The sequence shown here is derived from an EMBL/GenBank/DDBJ whole genome shotgun (WGS) entry which is preliminary data.</text>
</comment>
<evidence type="ECO:0000313" key="1">
    <source>
        <dbReference type="EMBL" id="RDL40456.1"/>
    </source>
</evidence>
<sequence>MTTAYNVYRVKFSQISGTDHGNVGMGMDYDARPGYKFASDRSYSGKECAFQLPVEKLQGFEAIASAQTPPYDSRVLMTRDVKSLDPPAPDCTTWVEEVLAAAQKL</sequence>
<reference evidence="1 2" key="1">
    <citation type="journal article" date="2018" name="IMA Fungus">
        <title>IMA Genome-F 9: Draft genome sequence of Annulohypoxylon stygium, Aspergillus mulundensis, Berkeleyomyces basicola (syn. Thielaviopsis basicola), Ceratocystis smalleyi, two Cercospora beticola strains, Coleophoma cylindrospora, Fusarium fracticaudum, Phialophora cf. hyalina, and Morchella septimelata.</title>
        <authorList>
            <person name="Wingfield B.D."/>
            <person name="Bills G.F."/>
            <person name="Dong Y."/>
            <person name="Huang W."/>
            <person name="Nel W.J."/>
            <person name="Swalarsk-Parry B.S."/>
            <person name="Vaghefi N."/>
            <person name="Wilken P.M."/>
            <person name="An Z."/>
            <person name="de Beer Z.W."/>
            <person name="De Vos L."/>
            <person name="Chen L."/>
            <person name="Duong T.A."/>
            <person name="Gao Y."/>
            <person name="Hammerbacher A."/>
            <person name="Kikkert J.R."/>
            <person name="Li Y."/>
            <person name="Li H."/>
            <person name="Li K."/>
            <person name="Li Q."/>
            <person name="Liu X."/>
            <person name="Ma X."/>
            <person name="Naidoo K."/>
            <person name="Pethybridge S.J."/>
            <person name="Sun J."/>
            <person name="Steenkamp E.T."/>
            <person name="van der Nest M.A."/>
            <person name="van Wyk S."/>
            <person name="Wingfield M.J."/>
            <person name="Xiong C."/>
            <person name="Yue Q."/>
            <person name="Zhang X."/>
        </authorList>
    </citation>
    <scope>NUCLEOTIDE SEQUENCE [LARGE SCALE GENOMIC DNA]</scope>
    <source>
        <strain evidence="1 2">BP 5553</strain>
    </source>
</reference>
<accession>A0A370TY51</accession>
<organism evidence="1 2">
    <name type="scientific">Venustampulla echinocandica</name>
    <dbReference type="NCBI Taxonomy" id="2656787"/>
    <lineage>
        <taxon>Eukaryota</taxon>
        <taxon>Fungi</taxon>
        <taxon>Dikarya</taxon>
        <taxon>Ascomycota</taxon>
        <taxon>Pezizomycotina</taxon>
        <taxon>Leotiomycetes</taxon>
        <taxon>Helotiales</taxon>
        <taxon>Pleuroascaceae</taxon>
        <taxon>Venustampulla</taxon>
    </lineage>
</organism>
<dbReference type="OrthoDB" id="4232264at2759"/>